<protein>
    <submittedName>
        <fullName evidence="1">Uncharacterized protein</fullName>
    </submittedName>
</protein>
<dbReference type="AlphaFoldDB" id="A0A4Y7T874"/>
<dbReference type="OrthoDB" id="74183at2759"/>
<evidence type="ECO:0000313" key="1">
    <source>
        <dbReference type="EMBL" id="TEB30154.1"/>
    </source>
</evidence>
<proteinExistence type="predicted"/>
<evidence type="ECO:0000313" key="2">
    <source>
        <dbReference type="Proteomes" id="UP000298030"/>
    </source>
</evidence>
<organism evidence="1 2">
    <name type="scientific">Coprinellus micaceus</name>
    <name type="common">Glistening ink-cap mushroom</name>
    <name type="synonym">Coprinus micaceus</name>
    <dbReference type="NCBI Taxonomy" id="71717"/>
    <lineage>
        <taxon>Eukaryota</taxon>
        <taxon>Fungi</taxon>
        <taxon>Dikarya</taxon>
        <taxon>Basidiomycota</taxon>
        <taxon>Agaricomycotina</taxon>
        <taxon>Agaricomycetes</taxon>
        <taxon>Agaricomycetidae</taxon>
        <taxon>Agaricales</taxon>
        <taxon>Agaricineae</taxon>
        <taxon>Psathyrellaceae</taxon>
        <taxon>Coprinellus</taxon>
    </lineage>
</organism>
<dbReference type="Proteomes" id="UP000298030">
    <property type="component" value="Unassembled WGS sequence"/>
</dbReference>
<gene>
    <name evidence="1" type="ORF">FA13DRAFT_1733968</name>
</gene>
<comment type="caution">
    <text evidence="1">The sequence shown here is derived from an EMBL/GenBank/DDBJ whole genome shotgun (WGS) entry which is preliminary data.</text>
</comment>
<keyword evidence="2" id="KW-1185">Reference proteome</keyword>
<sequence>MQETYLWYPLEECIPLLDKYRYACFTDPTQSIGGDAPEAEEGLWDDDDYFSVPGGLNLPIV</sequence>
<reference evidence="1 2" key="1">
    <citation type="journal article" date="2019" name="Nat. Ecol. Evol.">
        <title>Megaphylogeny resolves global patterns of mushroom evolution.</title>
        <authorList>
            <person name="Varga T."/>
            <person name="Krizsan K."/>
            <person name="Foldi C."/>
            <person name="Dima B."/>
            <person name="Sanchez-Garcia M."/>
            <person name="Sanchez-Ramirez S."/>
            <person name="Szollosi G.J."/>
            <person name="Szarkandi J.G."/>
            <person name="Papp V."/>
            <person name="Albert L."/>
            <person name="Andreopoulos W."/>
            <person name="Angelini C."/>
            <person name="Antonin V."/>
            <person name="Barry K.W."/>
            <person name="Bougher N.L."/>
            <person name="Buchanan P."/>
            <person name="Buyck B."/>
            <person name="Bense V."/>
            <person name="Catcheside P."/>
            <person name="Chovatia M."/>
            <person name="Cooper J."/>
            <person name="Damon W."/>
            <person name="Desjardin D."/>
            <person name="Finy P."/>
            <person name="Geml J."/>
            <person name="Haridas S."/>
            <person name="Hughes K."/>
            <person name="Justo A."/>
            <person name="Karasinski D."/>
            <person name="Kautmanova I."/>
            <person name="Kiss B."/>
            <person name="Kocsube S."/>
            <person name="Kotiranta H."/>
            <person name="LaButti K.M."/>
            <person name="Lechner B.E."/>
            <person name="Liimatainen K."/>
            <person name="Lipzen A."/>
            <person name="Lukacs Z."/>
            <person name="Mihaltcheva S."/>
            <person name="Morgado L.N."/>
            <person name="Niskanen T."/>
            <person name="Noordeloos M.E."/>
            <person name="Ohm R.A."/>
            <person name="Ortiz-Santana B."/>
            <person name="Ovrebo C."/>
            <person name="Racz N."/>
            <person name="Riley R."/>
            <person name="Savchenko A."/>
            <person name="Shiryaev A."/>
            <person name="Soop K."/>
            <person name="Spirin V."/>
            <person name="Szebenyi C."/>
            <person name="Tomsovsky M."/>
            <person name="Tulloss R.E."/>
            <person name="Uehling J."/>
            <person name="Grigoriev I.V."/>
            <person name="Vagvolgyi C."/>
            <person name="Papp T."/>
            <person name="Martin F.M."/>
            <person name="Miettinen O."/>
            <person name="Hibbett D.S."/>
            <person name="Nagy L.G."/>
        </authorList>
    </citation>
    <scope>NUCLEOTIDE SEQUENCE [LARGE SCALE GENOMIC DNA]</scope>
    <source>
        <strain evidence="1 2">FP101781</strain>
    </source>
</reference>
<dbReference type="EMBL" id="QPFP01000024">
    <property type="protein sequence ID" value="TEB30154.1"/>
    <property type="molecule type" value="Genomic_DNA"/>
</dbReference>
<name>A0A4Y7T874_COPMI</name>
<accession>A0A4Y7T874</accession>